<dbReference type="OrthoDB" id="7630321at2"/>
<name>A0A4S2H269_9PROT</name>
<keyword evidence="3" id="KW-1185">Reference proteome</keyword>
<feature type="transmembrane region" description="Helical" evidence="1">
    <location>
        <begin position="30"/>
        <end position="47"/>
    </location>
</feature>
<sequence>MDFVNQIWGYVEPVWAWLHAGYAAHGADSWTMFGIQAGVIAIVMALLMQSYSAILIFTVVGVIVHVVVDNVLPMVREGASFAMPPFTAMDYWQYVAFLAVFYFVAITVLGAIKGMLFRGE</sequence>
<evidence type="ECO:0000313" key="3">
    <source>
        <dbReference type="Proteomes" id="UP000308054"/>
    </source>
</evidence>
<accession>A0A4S2H269</accession>
<reference evidence="2 3" key="1">
    <citation type="journal article" date="2017" name="Int. J. Syst. Evol. Microbiol.">
        <title>Marinicauda algicola sp. nov., isolated from a marine red alga Rhodosorus marinus.</title>
        <authorList>
            <person name="Jeong S.E."/>
            <person name="Jeon S.H."/>
            <person name="Chun B.H."/>
            <person name="Kim D.W."/>
            <person name="Jeon C.O."/>
        </authorList>
    </citation>
    <scope>NUCLEOTIDE SEQUENCE [LARGE SCALE GENOMIC DNA]</scope>
    <source>
        <strain evidence="2 3">JCM 31718</strain>
    </source>
</reference>
<gene>
    <name evidence="2" type="ORF">E5163_00655</name>
</gene>
<keyword evidence="1" id="KW-1133">Transmembrane helix</keyword>
<feature type="transmembrane region" description="Helical" evidence="1">
    <location>
        <begin position="54"/>
        <end position="72"/>
    </location>
</feature>
<keyword evidence="1" id="KW-0472">Membrane</keyword>
<keyword evidence="1" id="KW-0812">Transmembrane</keyword>
<organism evidence="2 3">
    <name type="scientific">Marinicauda algicola</name>
    <dbReference type="NCBI Taxonomy" id="2029849"/>
    <lineage>
        <taxon>Bacteria</taxon>
        <taxon>Pseudomonadati</taxon>
        <taxon>Pseudomonadota</taxon>
        <taxon>Alphaproteobacteria</taxon>
        <taxon>Maricaulales</taxon>
        <taxon>Maricaulaceae</taxon>
        <taxon>Marinicauda</taxon>
    </lineage>
</organism>
<proteinExistence type="predicted"/>
<dbReference type="AlphaFoldDB" id="A0A4S2H269"/>
<dbReference type="RefSeq" id="WP_135994184.1">
    <property type="nucleotide sequence ID" value="NZ_CP071057.1"/>
</dbReference>
<protein>
    <submittedName>
        <fullName evidence="2">Uncharacterized protein</fullName>
    </submittedName>
</protein>
<evidence type="ECO:0000256" key="1">
    <source>
        <dbReference type="SAM" id="Phobius"/>
    </source>
</evidence>
<evidence type="ECO:0000313" key="2">
    <source>
        <dbReference type="EMBL" id="TGY89685.1"/>
    </source>
</evidence>
<comment type="caution">
    <text evidence="2">The sequence shown here is derived from an EMBL/GenBank/DDBJ whole genome shotgun (WGS) entry which is preliminary data.</text>
</comment>
<feature type="transmembrane region" description="Helical" evidence="1">
    <location>
        <begin position="92"/>
        <end position="112"/>
    </location>
</feature>
<dbReference type="EMBL" id="SRXW01000001">
    <property type="protein sequence ID" value="TGY89685.1"/>
    <property type="molecule type" value="Genomic_DNA"/>
</dbReference>
<dbReference type="Proteomes" id="UP000308054">
    <property type="component" value="Unassembled WGS sequence"/>
</dbReference>